<dbReference type="Gene3D" id="3.30.429.10">
    <property type="entry name" value="Macrophage Migration Inhibitory Factor"/>
    <property type="match status" value="1"/>
</dbReference>
<dbReference type="InterPro" id="IPR014347">
    <property type="entry name" value="Tautomerase/MIF_sf"/>
</dbReference>
<keyword evidence="2" id="KW-1185">Reference proteome</keyword>
<dbReference type="HOGENOM" id="CLU_148073_0_1_9"/>
<dbReference type="EC" id="5.3.2.-" evidence="1"/>
<dbReference type="PANTHER" id="PTHR38460:SF1">
    <property type="entry name" value="TAUTOMERASE YOLI-RELATED"/>
    <property type="match status" value="1"/>
</dbReference>
<dbReference type="AlphaFoldDB" id="K4LHG2"/>
<dbReference type="GO" id="GO:0016853">
    <property type="term" value="F:isomerase activity"/>
    <property type="evidence" value="ECO:0007669"/>
    <property type="project" value="UniProtKB-KW"/>
</dbReference>
<keyword evidence="1" id="KW-0413">Isomerase</keyword>
<dbReference type="EMBL" id="CP003732">
    <property type="protein sequence ID" value="AFV12298.1"/>
    <property type="molecule type" value="Genomic_DNA"/>
</dbReference>
<dbReference type="InterPro" id="IPR037479">
    <property type="entry name" value="Tauto_MSAD"/>
</dbReference>
<dbReference type="eggNOG" id="COG1942">
    <property type="taxonomic scope" value="Bacteria"/>
</dbReference>
<reference evidence="1 2" key="1">
    <citation type="journal article" date="2012" name="BMC Genomics">
        <title>Genome-guided analysis of physiological and morphological traits of the fermentative acetate oxidizer Thermacetogenium phaeum.</title>
        <authorList>
            <person name="Oehler D."/>
            <person name="Poehlein A."/>
            <person name="Leimbach A."/>
            <person name="Muller N."/>
            <person name="Daniel R."/>
            <person name="Gottschalk G."/>
            <person name="Schink B."/>
        </authorList>
    </citation>
    <scope>NUCLEOTIDE SEQUENCE [LARGE SCALE GENOMIC DNA]</scope>
    <source>
        <strain evidence="2">ATCC BAA-254 / DSM 26808 / PB</strain>
    </source>
</reference>
<accession>K4LHG2</accession>
<evidence type="ECO:0000313" key="1">
    <source>
        <dbReference type="EMBL" id="AFV12298.1"/>
    </source>
</evidence>
<dbReference type="Proteomes" id="UP000000467">
    <property type="component" value="Chromosome"/>
</dbReference>
<dbReference type="Pfam" id="PF14552">
    <property type="entry name" value="Tautomerase_2"/>
    <property type="match status" value="1"/>
</dbReference>
<protein>
    <submittedName>
        <fullName evidence="1">Putative 4-oxalocrotonate tautomerase</fullName>
        <ecNumber evidence="1">5.3.2.-</ecNumber>
    </submittedName>
</protein>
<proteinExistence type="predicted"/>
<name>K4LHG2_THEPS</name>
<dbReference type="SUPFAM" id="SSF55331">
    <property type="entry name" value="Tautomerase/MIF"/>
    <property type="match status" value="1"/>
</dbReference>
<evidence type="ECO:0000313" key="2">
    <source>
        <dbReference type="Proteomes" id="UP000000467"/>
    </source>
</evidence>
<dbReference type="KEGG" id="tpz:Tph_c21040"/>
<organism evidence="1 2">
    <name type="scientific">Thermacetogenium phaeum (strain ATCC BAA-254 / DSM 26808 / PB)</name>
    <dbReference type="NCBI Taxonomy" id="1089553"/>
    <lineage>
        <taxon>Bacteria</taxon>
        <taxon>Bacillati</taxon>
        <taxon>Bacillota</taxon>
        <taxon>Clostridia</taxon>
        <taxon>Thermoanaerobacterales</taxon>
        <taxon>Thermoanaerobacteraceae</taxon>
        <taxon>Thermacetogenium</taxon>
    </lineage>
</organism>
<dbReference type="STRING" id="1089553.Tph_c21040"/>
<gene>
    <name evidence="1" type="ordered locus">Tph_c21040</name>
</gene>
<sequence length="109" mass="12034">MVSGKTQEYRKAVLQGIREALKEAVGVPDGAIEQVLYEVEGDFSSREPESGVVIEITLFEGRSREIKSELYRTIARNLAQSPGIAARDLVIALYEIPRENWGTGGRPAE</sequence>
<dbReference type="PANTHER" id="PTHR38460">
    <property type="entry name" value="TAUTOMERASE YOLI-RELATED"/>
    <property type="match status" value="1"/>
</dbReference>